<feature type="transmembrane region" description="Helical" evidence="8">
    <location>
        <begin position="653"/>
        <end position="677"/>
    </location>
</feature>
<dbReference type="InterPro" id="IPR025856">
    <property type="entry name" value="HeH/LEM_domain"/>
</dbReference>
<evidence type="ECO:0000256" key="2">
    <source>
        <dbReference type="ARBA" id="ARBA00022553"/>
    </source>
</evidence>
<dbReference type="Pfam" id="PF12949">
    <property type="entry name" value="HeH"/>
    <property type="match status" value="1"/>
</dbReference>
<dbReference type="GO" id="GO:0005637">
    <property type="term" value="C:nuclear inner membrane"/>
    <property type="evidence" value="ECO:0007669"/>
    <property type="project" value="UniProtKB-SubCell"/>
</dbReference>
<accession>A0A0D2MA44</accession>
<dbReference type="PANTHER" id="PTHR47808">
    <property type="entry name" value="INNER NUCLEAR MEMBRANE PROTEIN HEH2-RELATED"/>
    <property type="match status" value="1"/>
</dbReference>
<keyword evidence="3 8" id="KW-0812">Transmembrane</keyword>
<feature type="domain" description="HeH/LEM" evidence="10">
    <location>
        <begin position="22"/>
        <end position="56"/>
    </location>
</feature>
<feature type="compositionally biased region" description="Polar residues" evidence="7">
    <location>
        <begin position="204"/>
        <end position="216"/>
    </location>
</feature>
<organism evidence="11 12">
    <name type="scientific">Hypholoma sublateritium (strain FD-334 SS-4)</name>
    <dbReference type="NCBI Taxonomy" id="945553"/>
    <lineage>
        <taxon>Eukaryota</taxon>
        <taxon>Fungi</taxon>
        <taxon>Dikarya</taxon>
        <taxon>Basidiomycota</taxon>
        <taxon>Agaricomycotina</taxon>
        <taxon>Agaricomycetes</taxon>
        <taxon>Agaricomycetidae</taxon>
        <taxon>Agaricales</taxon>
        <taxon>Agaricineae</taxon>
        <taxon>Strophariaceae</taxon>
        <taxon>Hypholoma</taxon>
    </lineage>
</organism>
<keyword evidence="12" id="KW-1185">Reference proteome</keyword>
<dbReference type="Pfam" id="PF09402">
    <property type="entry name" value="MSC"/>
    <property type="match status" value="1"/>
</dbReference>
<dbReference type="AlphaFoldDB" id="A0A0D2MA44"/>
<dbReference type="GO" id="GO:0005783">
    <property type="term" value="C:endoplasmic reticulum"/>
    <property type="evidence" value="ECO:0007669"/>
    <property type="project" value="TreeGrafter"/>
</dbReference>
<feature type="domain" description="Man1/Src1-like C-terminal" evidence="9">
    <location>
        <begin position="371"/>
        <end position="774"/>
    </location>
</feature>
<evidence type="ECO:0000313" key="11">
    <source>
        <dbReference type="EMBL" id="KJA20188.1"/>
    </source>
</evidence>
<evidence type="ECO:0000256" key="7">
    <source>
        <dbReference type="SAM" id="MobiDB-lite"/>
    </source>
</evidence>
<evidence type="ECO:0000256" key="3">
    <source>
        <dbReference type="ARBA" id="ARBA00022692"/>
    </source>
</evidence>
<evidence type="ECO:0000256" key="8">
    <source>
        <dbReference type="SAM" id="Phobius"/>
    </source>
</evidence>
<feature type="compositionally biased region" description="Basic and acidic residues" evidence="7">
    <location>
        <begin position="296"/>
        <end position="328"/>
    </location>
</feature>
<evidence type="ECO:0000256" key="6">
    <source>
        <dbReference type="ARBA" id="ARBA00023242"/>
    </source>
</evidence>
<dbReference type="InterPro" id="IPR044780">
    <property type="entry name" value="Heh2/Src1"/>
</dbReference>
<keyword evidence="5 8" id="KW-0472">Membrane</keyword>
<dbReference type="GO" id="GO:0071763">
    <property type="term" value="P:nuclear membrane organization"/>
    <property type="evidence" value="ECO:0007669"/>
    <property type="project" value="TreeGrafter"/>
</dbReference>
<keyword evidence="2" id="KW-0597">Phosphoprotein</keyword>
<keyword evidence="4 8" id="KW-1133">Transmembrane helix</keyword>
<dbReference type="InterPro" id="IPR018996">
    <property type="entry name" value="Man1/Src1-like_C"/>
</dbReference>
<dbReference type="STRING" id="945553.A0A0D2MA44"/>
<dbReference type="Proteomes" id="UP000054270">
    <property type="component" value="Unassembled WGS sequence"/>
</dbReference>
<dbReference type="PANTHER" id="PTHR47808:SF2">
    <property type="entry name" value="LEM DOMAIN-CONTAINING PROTEIN 2"/>
    <property type="match status" value="1"/>
</dbReference>
<dbReference type="CDD" id="cd12935">
    <property type="entry name" value="LEM_like"/>
    <property type="match status" value="1"/>
</dbReference>
<dbReference type="OrthoDB" id="5376590at2759"/>
<dbReference type="GO" id="GO:0003682">
    <property type="term" value="F:chromatin binding"/>
    <property type="evidence" value="ECO:0007669"/>
    <property type="project" value="InterPro"/>
</dbReference>
<dbReference type="EMBL" id="KN817569">
    <property type="protein sequence ID" value="KJA20188.1"/>
    <property type="molecule type" value="Genomic_DNA"/>
</dbReference>
<proteinExistence type="predicted"/>
<keyword evidence="6" id="KW-0539">Nucleus</keyword>
<evidence type="ECO:0000259" key="10">
    <source>
        <dbReference type="Pfam" id="PF12949"/>
    </source>
</evidence>
<evidence type="ECO:0000259" key="9">
    <source>
        <dbReference type="Pfam" id="PF09402"/>
    </source>
</evidence>
<gene>
    <name evidence="11" type="ORF">HYPSUDRAFT_43301</name>
</gene>
<dbReference type="Gene3D" id="1.10.10.1180">
    <property type="entry name" value="MAN1, winged-helix domain"/>
    <property type="match status" value="1"/>
</dbReference>
<reference evidence="12" key="1">
    <citation type="submission" date="2014-04" db="EMBL/GenBank/DDBJ databases">
        <title>Evolutionary Origins and Diversification of the Mycorrhizal Mutualists.</title>
        <authorList>
            <consortium name="DOE Joint Genome Institute"/>
            <consortium name="Mycorrhizal Genomics Consortium"/>
            <person name="Kohler A."/>
            <person name="Kuo A."/>
            <person name="Nagy L.G."/>
            <person name="Floudas D."/>
            <person name="Copeland A."/>
            <person name="Barry K.W."/>
            <person name="Cichocki N."/>
            <person name="Veneault-Fourrey C."/>
            <person name="LaButti K."/>
            <person name="Lindquist E.A."/>
            <person name="Lipzen A."/>
            <person name="Lundell T."/>
            <person name="Morin E."/>
            <person name="Murat C."/>
            <person name="Riley R."/>
            <person name="Ohm R."/>
            <person name="Sun H."/>
            <person name="Tunlid A."/>
            <person name="Henrissat B."/>
            <person name="Grigoriev I.V."/>
            <person name="Hibbett D.S."/>
            <person name="Martin F."/>
        </authorList>
    </citation>
    <scope>NUCLEOTIDE SEQUENCE [LARGE SCALE GENOMIC DNA]</scope>
    <source>
        <strain evidence="12">FD-334 SS-4</strain>
    </source>
</reference>
<sequence length="791" mass="86713">MSRMTAAQIIGLGEYLDPEFEPTSLTVSQLLGVLGYHNIPYPTPYTKAKLVNAFNNEVKTRAAKFRKERSKIENSVPSEDGITDGVTGKPLSRKGKAPAPAARRTSRRLSQAPDVEDSPPTYSVPRPEPPKRRRSSAQPNLGGGSSRSVIPIPTTLAEESEPEEEEVPPVKKAGRTKKLISSGATGRRVSHISGAEDSGWEDNNIFQSGAESSSPARPSPVRKRISGVSVVPRQMRKSTSAPPDMVDSSPIKAGNPAHSPPHSPFRTFNPPTPYNLSPPSKLRFNPIPEVSPPESLKAESQERPEIADHEDQQSEGAHEVESEEREKEKIDDAFARLVAETAAAEELITFEEPDAGGVLQSLGRIIIWLGIVATTYAVFSYKVESSAIGYCDRGSNTSHVLDAILAKRSAIEACSREVRMVPLASSNNSSQVEDDGMNAACPLPPLFPLPHPVSCTPCPDHATCTQSSVICDSGYLLKPHILLSFVPVSPSESSLATAHAPHLGKSFLQAFSSLTSGFPGFGSVGLPPRCLEDPQRKRNIGALGKAVESMLGKERGRRICHGERVNATEPQTGPEAAVKWGVEVDKLRKVFRENATPSLLPVFDDMFNEAIQQLSQWGGVFMSETPEGVRYVAHKTPYMTWDCTVIVKTREVWAAWRSTVLASILAVLIVIGVRLRLTRKQKENRRIAGLVQVALDTLRNQEMAHYTDPLTAPQPYLSSIQLRDVVLQEEHSVPTRRRLWERVERVVESNANVRANLEEIEGGDETRVWRWVGSAGTGRTPGRKEVYYEEE</sequence>
<dbReference type="OMA" id="KWECGEL"/>
<evidence type="ECO:0000256" key="1">
    <source>
        <dbReference type="ARBA" id="ARBA00004540"/>
    </source>
</evidence>
<name>A0A0D2MA44_HYPSF</name>
<evidence type="ECO:0000256" key="4">
    <source>
        <dbReference type="ARBA" id="ARBA00022989"/>
    </source>
</evidence>
<evidence type="ECO:0008006" key="13">
    <source>
        <dbReference type="Google" id="ProtNLM"/>
    </source>
</evidence>
<protein>
    <recommendedName>
        <fullName evidence="13">Man1/Src1 C-terminal domain-containing protein</fullName>
    </recommendedName>
</protein>
<feature type="compositionally biased region" description="Acidic residues" evidence="7">
    <location>
        <begin position="158"/>
        <end position="167"/>
    </location>
</feature>
<dbReference type="GO" id="GO:0034399">
    <property type="term" value="C:nuclear periphery"/>
    <property type="evidence" value="ECO:0007669"/>
    <property type="project" value="TreeGrafter"/>
</dbReference>
<dbReference type="InterPro" id="IPR041885">
    <property type="entry name" value="MAN1_winged_helix_dom"/>
</dbReference>
<evidence type="ECO:0000256" key="5">
    <source>
        <dbReference type="ARBA" id="ARBA00023136"/>
    </source>
</evidence>
<evidence type="ECO:0000313" key="12">
    <source>
        <dbReference type="Proteomes" id="UP000054270"/>
    </source>
</evidence>
<comment type="subcellular location">
    <subcellularLocation>
        <location evidence="1">Nucleus inner membrane</location>
    </subcellularLocation>
</comment>
<feature type="region of interest" description="Disordered" evidence="7">
    <location>
        <begin position="64"/>
        <end position="328"/>
    </location>
</feature>